<comment type="cofactor">
    <cofactor evidence="6">
        <name>Zn(2+)</name>
        <dbReference type="ChEBI" id="CHEBI:29105"/>
    </cofactor>
</comment>
<evidence type="ECO:0000256" key="5">
    <source>
        <dbReference type="ARBA" id="ARBA00023136"/>
    </source>
</evidence>
<dbReference type="Pfam" id="PF10070">
    <property type="entry name" value="DabA"/>
    <property type="match status" value="1"/>
</dbReference>
<dbReference type="EMBL" id="CP036525">
    <property type="protein sequence ID" value="QDT07376.1"/>
    <property type="molecule type" value="Genomic_DNA"/>
</dbReference>
<dbReference type="OrthoDB" id="9805101at2"/>
<evidence type="ECO:0000256" key="2">
    <source>
        <dbReference type="ARBA" id="ARBA00022475"/>
    </source>
</evidence>
<comment type="subcellular location">
    <subcellularLocation>
        <location evidence="6">Cell membrane</location>
        <topology evidence="6">Peripheral membrane protein</topology>
    </subcellularLocation>
</comment>
<feature type="binding site" evidence="6">
    <location>
        <position position="583"/>
    </location>
    <ligand>
        <name>Zn(2+)</name>
        <dbReference type="ChEBI" id="CHEBI:29105"/>
    </ligand>
</feature>
<comment type="subunit">
    <text evidence="6">Forms a complex with DabB.</text>
</comment>
<dbReference type="PANTHER" id="PTHR38344:SF1">
    <property type="entry name" value="INORGANIC CARBON TRANSPORTER SUBUNIT DABA-RELATED"/>
    <property type="match status" value="1"/>
</dbReference>
<keyword evidence="3 6" id="KW-0479">Metal-binding</keyword>
<feature type="binding site" evidence="6">
    <location>
        <position position="568"/>
    </location>
    <ligand>
        <name>Zn(2+)</name>
        <dbReference type="ChEBI" id="CHEBI:29105"/>
    </ligand>
</feature>
<keyword evidence="1 6" id="KW-0813">Transport</keyword>
<feature type="binding site" evidence="6">
    <location>
        <position position="390"/>
    </location>
    <ligand>
        <name>Zn(2+)</name>
        <dbReference type="ChEBI" id="CHEBI:29105"/>
    </ligand>
</feature>
<protein>
    <recommendedName>
        <fullName evidence="6">Probable inorganic carbon transporter subunit DabA</fullName>
    </recommendedName>
</protein>
<evidence type="ECO:0000256" key="4">
    <source>
        <dbReference type="ARBA" id="ARBA00022833"/>
    </source>
</evidence>
<proteinExistence type="inferred from homology"/>
<sequence length="885" mass="97271">MKSITPKQAGHPPLSVFMPASYDEPHVHRQFEQLLAQVTEVVAPVWPLKDLIAVNPYAGLTERPFSEAGDYLRTFSQCELLPSMAHFASEYHRGAIDQRHIESALGERAGVTAQSVTVAQVMDLLQSDHPSTSAEIDALNPPAKLPRVSTLTAHLSASGDIDWSATVCEEIGKFCASYYQEDHSAWGNPWKDQPLYQAWRSAAQIDRGIELLGLDGFRKFVSDLPHTVDATILHLLQRLDLPESLWETYLLAHAFSIPGWSGWTKFQDMQDESIESHDFRGLLAIALAYDVAISETFDFHIDWHSLLRHPSPSQTTADPESRAIRSVLLLASEIAFRDQLLSRLKPSTHTSTGRLSSDLAVDGLPAGELPQPTLHAHGATKLAQIAFCIDVRSERVRRHIEVESNQVETLGFAGFFGLPFEYVPLGQESGNVHAPVLLKPKFQLKEKLAGCVDESGHDHSQAVGRRQSVRTWRKLWKRFQSSAVGCFSFVETMGLLDALELAARLGGRSLKTSTPETDGIGGHGLQFSLSHLQDQNVTTDQQADFAAGLLTGMGLTDNFASLVAFCGHGSQTDNNPLAAGLDCGACGGHSGAPNARLAAMLLNDRSVRARLSERGIEIPADTHFMAGWHNTTTDQIEWLDLESVPASHQSRVADLQSITDVAGEFTRQERQSSVGEASSDAVIARASDWSQTRPEWGLAGNAAMIIGPRCLTKNADLDGRVFLHSYDCDSDLNGDVLEAIMTAPMVVAHWINMQYYASSVDNRHFGSGNKTIHNVVGRFGVFSGNGGDLQSGLPEQSLRCGDQVQHIPLRLQAVIVAPRAAIDKVIDKHAQVRDRLQNAWVHLIAIEGDHRYRYQENGDWVQLHQDLPKSMDWLDPQPEVCGSLV</sequence>
<reference evidence="7 8" key="1">
    <citation type="submission" date="2019-02" db="EMBL/GenBank/DDBJ databases">
        <title>Deep-cultivation of Planctomycetes and their phenomic and genomic characterization uncovers novel biology.</title>
        <authorList>
            <person name="Wiegand S."/>
            <person name="Jogler M."/>
            <person name="Boedeker C."/>
            <person name="Pinto D."/>
            <person name="Vollmers J."/>
            <person name="Rivas-Marin E."/>
            <person name="Kohn T."/>
            <person name="Peeters S.H."/>
            <person name="Heuer A."/>
            <person name="Rast P."/>
            <person name="Oberbeckmann S."/>
            <person name="Bunk B."/>
            <person name="Jeske O."/>
            <person name="Meyerdierks A."/>
            <person name="Storesund J.E."/>
            <person name="Kallscheuer N."/>
            <person name="Luecker S."/>
            <person name="Lage O.M."/>
            <person name="Pohl T."/>
            <person name="Merkel B.J."/>
            <person name="Hornburger P."/>
            <person name="Mueller R.-W."/>
            <person name="Bruemmer F."/>
            <person name="Labrenz M."/>
            <person name="Spormann A.M."/>
            <person name="Op den Camp H."/>
            <person name="Overmann J."/>
            <person name="Amann R."/>
            <person name="Jetten M.S.M."/>
            <person name="Mascher T."/>
            <person name="Medema M.H."/>
            <person name="Devos D.P."/>
            <person name="Kaster A.-K."/>
            <person name="Ovreas L."/>
            <person name="Rohde M."/>
            <person name="Galperin M.Y."/>
            <person name="Jogler C."/>
        </authorList>
    </citation>
    <scope>NUCLEOTIDE SEQUENCE [LARGE SCALE GENOMIC DNA]</scope>
    <source>
        <strain evidence="7 8">K22_7</strain>
    </source>
</reference>
<dbReference type="RefSeq" id="WP_145175247.1">
    <property type="nucleotide sequence ID" value="NZ_CP036525.1"/>
</dbReference>
<dbReference type="HAMAP" id="MF_01871">
    <property type="entry name" value="DabA"/>
    <property type="match status" value="1"/>
</dbReference>
<evidence type="ECO:0000313" key="7">
    <source>
        <dbReference type="EMBL" id="QDT07376.1"/>
    </source>
</evidence>
<keyword evidence="8" id="KW-1185">Reference proteome</keyword>
<organism evidence="7 8">
    <name type="scientific">Rubripirellula lacrimiformis</name>
    <dbReference type="NCBI Taxonomy" id="1930273"/>
    <lineage>
        <taxon>Bacteria</taxon>
        <taxon>Pseudomonadati</taxon>
        <taxon>Planctomycetota</taxon>
        <taxon>Planctomycetia</taxon>
        <taxon>Pirellulales</taxon>
        <taxon>Pirellulaceae</taxon>
        <taxon>Rubripirellula</taxon>
    </lineage>
</organism>
<dbReference type="Proteomes" id="UP000318538">
    <property type="component" value="Chromosome"/>
</dbReference>
<dbReference type="AlphaFoldDB" id="A0A517NJR7"/>
<dbReference type="InterPro" id="IPR018752">
    <property type="entry name" value="DabA"/>
</dbReference>
<feature type="binding site" evidence="6">
    <location>
        <position position="388"/>
    </location>
    <ligand>
        <name>Zn(2+)</name>
        <dbReference type="ChEBI" id="CHEBI:29105"/>
    </ligand>
</feature>
<evidence type="ECO:0000256" key="3">
    <source>
        <dbReference type="ARBA" id="ARBA00022723"/>
    </source>
</evidence>
<evidence type="ECO:0000256" key="6">
    <source>
        <dbReference type="HAMAP-Rule" id="MF_01871"/>
    </source>
</evidence>
<gene>
    <name evidence="6" type="primary">dabA</name>
    <name evidence="7" type="ORF">K227x_58030</name>
</gene>
<evidence type="ECO:0000313" key="8">
    <source>
        <dbReference type="Proteomes" id="UP000318538"/>
    </source>
</evidence>
<name>A0A517NJR7_9BACT</name>
<comment type="function">
    <text evidence="6">Part of an energy-coupled inorganic carbon pump.</text>
</comment>
<keyword evidence="4 6" id="KW-0862">Zinc</keyword>
<keyword evidence="2 6" id="KW-1003">Cell membrane</keyword>
<dbReference type="PANTHER" id="PTHR38344">
    <property type="entry name" value="UPF0753 PROTEIN AQ_863"/>
    <property type="match status" value="1"/>
</dbReference>
<keyword evidence="5 6" id="KW-0472">Membrane</keyword>
<dbReference type="GO" id="GO:0008270">
    <property type="term" value="F:zinc ion binding"/>
    <property type="evidence" value="ECO:0007669"/>
    <property type="project" value="UniProtKB-UniRule"/>
</dbReference>
<comment type="similarity">
    <text evidence="6">Belongs to the inorganic carbon transporter (TC 9.A.2) DabA family.</text>
</comment>
<accession>A0A517NJR7</accession>
<dbReference type="KEGG" id="rlc:K227x_58030"/>
<dbReference type="GO" id="GO:0005886">
    <property type="term" value="C:plasma membrane"/>
    <property type="evidence" value="ECO:0007669"/>
    <property type="project" value="UniProtKB-SubCell"/>
</dbReference>
<evidence type="ECO:0000256" key="1">
    <source>
        <dbReference type="ARBA" id="ARBA00022448"/>
    </source>
</evidence>